<organism evidence="1 2">
    <name type="scientific">Malus baccata</name>
    <name type="common">Siberian crab apple</name>
    <name type="synonym">Pyrus baccata</name>
    <dbReference type="NCBI Taxonomy" id="106549"/>
    <lineage>
        <taxon>Eukaryota</taxon>
        <taxon>Viridiplantae</taxon>
        <taxon>Streptophyta</taxon>
        <taxon>Embryophyta</taxon>
        <taxon>Tracheophyta</taxon>
        <taxon>Spermatophyta</taxon>
        <taxon>Magnoliopsida</taxon>
        <taxon>eudicotyledons</taxon>
        <taxon>Gunneridae</taxon>
        <taxon>Pentapetalae</taxon>
        <taxon>rosids</taxon>
        <taxon>fabids</taxon>
        <taxon>Rosales</taxon>
        <taxon>Rosaceae</taxon>
        <taxon>Amygdaloideae</taxon>
        <taxon>Maleae</taxon>
        <taxon>Malus</taxon>
    </lineage>
</organism>
<comment type="caution">
    <text evidence="1">The sequence shown here is derived from an EMBL/GenBank/DDBJ whole genome shotgun (WGS) entry which is preliminary data.</text>
</comment>
<dbReference type="EMBL" id="VIEB01000116">
    <property type="protein sequence ID" value="TQE05770.1"/>
    <property type="molecule type" value="Genomic_DNA"/>
</dbReference>
<protein>
    <submittedName>
        <fullName evidence="1">Uncharacterized protein</fullName>
    </submittedName>
</protein>
<evidence type="ECO:0000313" key="1">
    <source>
        <dbReference type="EMBL" id="TQE05770.1"/>
    </source>
</evidence>
<evidence type="ECO:0000313" key="2">
    <source>
        <dbReference type="Proteomes" id="UP000315295"/>
    </source>
</evidence>
<dbReference type="Proteomes" id="UP000315295">
    <property type="component" value="Unassembled WGS sequence"/>
</dbReference>
<sequence length="108" mass="12671">MDYKGKGVMTEEEYQETTFRCRRIWCQSEIILRSTIRIAASSTVYPRWGRIYDREKLMVVTFYWTSRSLPVTCGTLHSCVSSRKMLLAGEKKTHVLNRLAKLGHTMEF</sequence>
<accession>A0A540N5J2</accession>
<proteinExistence type="predicted"/>
<reference evidence="1 2" key="1">
    <citation type="journal article" date="2019" name="G3 (Bethesda)">
        <title>Sequencing of a Wild Apple (Malus baccata) Genome Unravels the Differences Between Cultivated and Wild Apple Species Regarding Disease Resistance and Cold Tolerance.</title>
        <authorList>
            <person name="Chen X."/>
        </authorList>
    </citation>
    <scope>NUCLEOTIDE SEQUENCE [LARGE SCALE GENOMIC DNA]</scope>
    <source>
        <strain evidence="2">cv. Shandingzi</strain>
        <tissue evidence="1">Leaves</tissue>
    </source>
</reference>
<dbReference type="AlphaFoldDB" id="A0A540N5J2"/>
<gene>
    <name evidence="1" type="ORF">C1H46_008676</name>
</gene>
<name>A0A540N5J2_MALBA</name>
<keyword evidence="2" id="KW-1185">Reference proteome</keyword>